<dbReference type="RefSeq" id="WP_189416421.1">
    <property type="nucleotide sequence ID" value="NZ_BMYZ01000001.1"/>
</dbReference>
<evidence type="ECO:0000259" key="2">
    <source>
        <dbReference type="Pfam" id="PF20432"/>
    </source>
</evidence>
<evidence type="ECO:0000259" key="1">
    <source>
        <dbReference type="Pfam" id="PF09722"/>
    </source>
</evidence>
<organism evidence="3 4">
    <name type="scientific">Cellvibrio zantedeschiae</name>
    <dbReference type="NCBI Taxonomy" id="1237077"/>
    <lineage>
        <taxon>Bacteria</taxon>
        <taxon>Pseudomonadati</taxon>
        <taxon>Pseudomonadota</taxon>
        <taxon>Gammaproteobacteria</taxon>
        <taxon>Cellvibrionales</taxon>
        <taxon>Cellvibrionaceae</taxon>
        <taxon>Cellvibrio</taxon>
    </lineage>
</organism>
<proteinExistence type="predicted"/>
<sequence>MIAVTQTLPANAAQAAVGTVLNIMDKWACSEKEKMALLGIGRSTLHKYQAAPASARLSPDLLERISYLLNIHAVLRILFENPENQYGFLRMPNKNSFFNGKAPMEILSSGLMSALYEVHRHLDAVRDGQFA</sequence>
<dbReference type="Pfam" id="PF20432">
    <property type="entry name" value="Xre-like-HTH"/>
    <property type="match status" value="1"/>
</dbReference>
<reference evidence="4" key="1">
    <citation type="journal article" date="2019" name="Int. J. Syst. Evol. Microbiol.">
        <title>The Global Catalogue of Microorganisms (GCM) 10K type strain sequencing project: providing services to taxonomists for standard genome sequencing and annotation.</title>
        <authorList>
            <consortium name="The Broad Institute Genomics Platform"/>
            <consortium name="The Broad Institute Genome Sequencing Center for Infectious Disease"/>
            <person name="Wu L."/>
            <person name="Ma J."/>
        </authorList>
    </citation>
    <scope>NUCLEOTIDE SEQUENCE [LARGE SCALE GENOMIC DNA]</scope>
    <source>
        <strain evidence="4">KCTC 32239</strain>
    </source>
</reference>
<evidence type="ECO:0000313" key="4">
    <source>
        <dbReference type="Proteomes" id="UP000619761"/>
    </source>
</evidence>
<feature type="domain" description="Antitoxin Xre/MbcA/ParS-like toxin-binding" evidence="1">
    <location>
        <begin position="75"/>
        <end position="128"/>
    </location>
</feature>
<evidence type="ECO:0000313" key="3">
    <source>
        <dbReference type="EMBL" id="GGY67657.1"/>
    </source>
</evidence>
<dbReference type="Pfam" id="PF09722">
    <property type="entry name" value="Xre_MbcA_ParS_C"/>
    <property type="match status" value="1"/>
</dbReference>
<dbReference type="InterPro" id="IPR024467">
    <property type="entry name" value="Xre/MbcA/ParS-like_toxin-bd"/>
</dbReference>
<dbReference type="InterPro" id="IPR046847">
    <property type="entry name" value="Xre-like_HTH"/>
</dbReference>
<protein>
    <submittedName>
        <fullName evidence="3">DUF2384 domain-containing protein</fullName>
    </submittedName>
</protein>
<accession>A0ABQ3AY72</accession>
<feature type="domain" description="Antitoxin Xre-like helix-turn-helix" evidence="2">
    <location>
        <begin position="13"/>
        <end position="69"/>
    </location>
</feature>
<dbReference type="EMBL" id="BMYZ01000001">
    <property type="protein sequence ID" value="GGY67657.1"/>
    <property type="molecule type" value="Genomic_DNA"/>
</dbReference>
<comment type="caution">
    <text evidence="3">The sequence shown here is derived from an EMBL/GenBank/DDBJ whole genome shotgun (WGS) entry which is preliminary data.</text>
</comment>
<keyword evidence="4" id="KW-1185">Reference proteome</keyword>
<dbReference type="Proteomes" id="UP000619761">
    <property type="component" value="Unassembled WGS sequence"/>
</dbReference>
<gene>
    <name evidence="3" type="ORF">GCM10011613_09780</name>
</gene>
<name>A0ABQ3AY72_9GAMM</name>